<protein>
    <submittedName>
        <fullName evidence="7">Uncharacterized protein</fullName>
    </submittedName>
</protein>
<evidence type="ECO:0000256" key="6">
    <source>
        <dbReference type="SAM" id="Phobius"/>
    </source>
</evidence>
<keyword evidence="5" id="KW-0503">Monooxygenase</keyword>
<dbReference type="Pfam" id="PF00067">
    <property type="entry name" value="p450"/>
    <property type="match status" value="1"/>
</dbReference>
<keyword evidence="6" id="KW-0812">Transmembrane</keyword>
<comment type="similarity">
    <text evidence="1 5">Belongs to the cytochrome P450 family.</text>
</comment>
<evidence type="ECO:0000256" key="1">
    <source>
        <dbReference type="ARBA" id="ARBA00010617"/>
    </source>
</evidence>
<dbReference type="GO" id="GO:0016705">
    <property type="term" value="F:oxidoreductase activity, acting on paired donors, with incorporation or reduction of molecular oxygen"/>
    <property type="evidence" value="ECO:0007669"/>
    <property type="project" value="InterPro"/>
</dbReference>
<dbReference type="Proteomes" id="UP000807159">
    <property type="component" value="Chromosome 15"/>
</dbReference>
<name>A0A8T2X1F3_POPDE</name>
<gene>
    <name evidence="7" type="ORF">H0E87_025731</name>
</gene>
<dbReference type="PROSITE" id="PS00086">
    <property type="entry name" value="CYTOCHROME_P450"/>
    <property type="match status" value="1"/>
</dbReference>
<dbReference type="FunFam" id="1.10.630.10:FF:000011">
    <property type="entry name" value="Cytochrome P450 83B1"/>
    <property type="match status" value="1"/>
</dbReference>
<evidence type="ECO:0000256" key="3">
    <source>
        <dbReference type="ARBA" id="ARBA00023004"/>
    </source>
</evidence>
<dbReference type="GO" id="GO:0004497">
    <property type="term" value="F:monooxygenase activity"/>
    <property type="evidence" value="ECO:0007669"/>
    <property type="project" value="UniProtKB-KW"/>
</dbReference>
<dbReference type="EMBL" id="JACEGQ020000015">
    <property type="protein sequence ID" value="KAH8486840.1"/>
    <property type="molecule type" value="Genomic_DNA"/>
</dbReference>
<dbReference type="CDD" id="cd11072">
    <property type="entry name" value="CYP71-like"/>
    <property type="match status" value="1"/>
</dbReference>
<evidence type="ECO:0000313" key="8">
    <source>
        <dbReference type="Proteomes" id="UP000807159"/>
    </source>
</evidence>
<dbReference type="InterPro" id="IPR017972">
    <property type="entry name" value="Cyt_P450_CS"/>
</dbReference>
<evidence type="ECO:0000256" key="2">
    <source>
        <dbReference type="ARBA" id="ARBA00022723"/>
    </source>
</evidence>
<keyword evidence="6" id="KW-1133">Transmembrane helix</keyword>
<sequence>MISSVCPEYSSKFVKMLEVHAIILHPYSLACLLFIFVTKWFFFNSARNKNLPPSPLKIPVVGNLLQLGLYPHRSLQSLAKRHGPLMLLHLGNAPTLVVSSADGAREILRTHDVIFSNRPDSSIARRLLYDYKDVSLAPYGEYWRQMRSICVVQLLSSKRVKLFQSIREEETALLVQNVELFSSRSLQVDLSELFSELTNDVACRVSFGKKYREGDSGRKFKKLLEEFGAVLGVFNVRDFIPWLGWINYLTGLNARVEWVFKEFDRFLDEVIEEFKANRVGVKEDKMNFVDVLLEIQKNSTDGASIGSDSIKAIILDMFAAGTDTTHTALEWTMTELLKHPEVMKKAQDEIRRITGSKISVTQDDVEKTLYLKAVIKESLRLHPPIPTLIPRESTKDVKVQGYDILAKTRVIINAWAIGRDPSSWENPDEFRPERFLESAIDFKGNDFQFIPFGAGRRGCPGTTFASSVIEITLASLLHKFNWALPGGAKPEDLDITEAPGLAIHRKFPLLVIATPHSF</sequence>
<dbReference type="Gene3D" id="1.10.630.10">
    <property type="entry name" value="Cytochrome P450"/>
    <property type="match status" value="1"/>
</dbReference>
<dbReference type="InterPro" id="IPR002401">
    <property type="entry name" value="Cyt_P450_E_grp-I"/>
</dbReference>
<evidence type="ECO:0000313" key="7">
    <source>
        <dbReference type="EMBL" id="KAH8486840.1"/>
    </source>
</evidence>
<proteinExistence type="inferred from homology"/>
<keyword evidence="2 4" id="KW-0479">Metal-binding</keyword>
<reference evidence="7" key="1">
    <citation type="journal article" date="2021" name="J. Hered.">
        <title>Genome Assembly of Salicaceae Populus deltoides (Eastern Cottonwood) I-69 Based on Nanopore Sequencing and Hi-C Technologies.</title>
        <authorList>
            <person name="Bai S."/>
            <person name="Wu H."/>
            <person name="Zhang J."/>
            <person name="Pan Z."/>
            <person name="Zhao W."/>
            <person name="Li Z."/>
            <person name="Tong C."/>
        </authorList>
    </citation>
    <scope>NUCLEOTIDE SEQUENCE</scope>
    <source>
        <tissue evidence="7">Leaf</tissue>
    </source>
</reference>
<keyword evidence="8" id="KW-1185">Reference proteome</keyword>
<dbReference type="PANTHER" id="PTHR47955">
    <property type="entry name" value="CYTOCHROME P450 FAMILY 71 PROTEIN"/>
    <property type="match status" value="1"/>
</dbReference>
<comment type="caution">
    <text evidence="7">The sequence shown here is derived from an EMBL/GenBank/DDBJ whole genome shotgun (WGS) entry which is preliminary data.</text>
</comment>
<dbReference type="PRINTS" id="PR00385">
    <property type="entry name" value="P450"/>
</dbReference>
<keyword evidence="5" id="KW-0560">Oxidoreductase</keyword>
<dbReference type="PRINTS" id="PR00463">
    <property type="entry name" value="EP450I"/>
</dbReference>
<dbReference type="SUPFAM" id="SSF48264">
    <property type="entry name" value="Cytochrome P450"/>
    <property type="match status" value="1"/>
</dbReference>
<feature type="transmembrane region" description="Helical" evidence="6">
    <location>
        <begin position="21"/>
        <end position="43"/>
    </location>
</feature>
<keyword evidence="3 4" id="KW-0408">Iron</keyword>
<dbReference type="GO" id="GO:0020037">
    <property type="term" value="F:heme binding"/>
    <property type="evidence" value="ECO:0007669"/>
    <property type="project" value="InterPro"/>
</dbReference>
<dbReference type="InterPro" id="IPR036396">
    <property type="entry name" value="Cyt_P450_sf"/>
</dbReference>
<dbReference type="PANTHER" id="PTHR47955:SF15">
    <property type="entry name" value="CYTOCHROME P450 71A2-LIKE"/>
    <property type="match status" value="1"/>
</dbReference>
<accession>A0A8T2X1F3</accession>
<evidence type="ECO:0000256" key="4">
    <source>
        <dbReference type="PIRSR" id="PIRSR602401-1"/>
    </source>
</evidence>
<comment type="cofactor">
    <cofactor evidence="4">
        <name>heme</name>
        <dbReference type="ChEBI" id="CHEBI:30413"/>
    </cofactor>
</comment>
<evidence type="ECO:0000256" key="5">
    <source>
        <dbReference type="RuleBase" id="RU000461"/>
    </source>
</evidence>
<organism evidence="7 8">
    <name type="scientific">Populus deltoides</name>
    <name type="common">Eastern poplar</name>
    <name type="synonym">Eastern cottonwood</name>
    <dbReference type="NCBI Taxonomy" id="3696"/>
    <lineage>
        <taxon>Eukaryota</taxon>
        <taxon>Viridiplantae</taxon>
        <taxon>Streptophyta</taxon>
        <taxon>Embryophyta</taxon>
        <taxon>Tracheophyta</taxon>
        <taxon>Spermatophyta</taxon>
        <taxon>Magnoliopsida</taxon>
        <taxon>eudicotyledons</taxon>
        <taxon>Gunneridae</taxon>
        <taxon>Pentapetalae</taxon>
        <taxon>rosids</taxon>
        <taxon>fabids</taxon>
        <taxon>Malpighiales</taxon>
        <taxon>Salicaceae</taxon>
        <taxon>Saliceae</taxon>
        <taxon>Populus</taxon>
    </lineage>
</organism>
<keyword evidence="6" id="KW-0472">Membrane</keyword>
<feature type="binding site" description="axial binding residue" evidence="4">
    <location>
        <position position="459"/>
    </location>
    <ligand>
        <name>heme</name>
        <dbReference type="ChEBI" id="CHEBI:30413"/>
    </ligand>
    <ligandPart>
        <name>Fe</name>
        <dbReference type="ChEBI" id="CHEBI:18248"/>
    </ligandPart>
</feature>
<dbReference type="InterPro" id="IPR001128">
    <property type="entry name" value="Cyt_P450"/>
</dbReference>
<dbReference type="AlphaFoldDB" id="A0A8T2X1F3"/>
<keyword evidence="4 5" id="KW-0349">Heme</keyword>
<dbReference type="GO" id="GO:0005506">
    <property type="term" value="F:iron ion binding"/>
    <property type="evidence" value="ECO:0007669"/>
    <property type="project" value="InterPro"/>
</dbReference>